<feature type="compositionally biased region" description="Basic and acidic residues" evidence="1">
    <location>
        <begin position="104"/>
        <end position="117"/>
    </location>
</feature>
<comment type="caution">
    <text evidence="2">The sequence shown here is derived from an EMBL/GenBank/DDBJ whole genome shotgun (WGS) entry which is preliminary data.</text>
</comment>
<reference evidence="2" key="1">
    <citation type="submission" date="2023-07" db="EMBL/GenBank/DDBJ databases">
        <title>Chromosome-level Genome Assembly of Striped Snakehead (Channa striata).</title>
        <authorList>
            <person name="Liu H."/>
        </authorList>
    </citation>
    <scope>NUCLEOTIDE SEQUENCE</scope>
    <source>
        <strain evidence="2">Gz</strain>
        <tissue evidence="2">Muscle</tissue>
    </source>
</reference>
<proteinExistence type="predicted"/>
<accession>A0AA88M6X8</accession>
<name>A0AA88M6X8_CHASR</name>
<protein>
    <submittedName>
        <fullName evidence="2">Uncharacterized protein</fullName>
    </submittedName>
</protein>
<dbReference type="EMBL" id="JAUPFM010000014">
    <property type="protein sequence ID" value="KAK2830613.1"/>
    <property type="molecule type" value="Genomic_DNA"/>
</dbReference>
<gene>
    <name evidence="2" type="ORF">Q5P01_018544</name>
</gene>
<evidence type="ECO:0000313" key="3">
    <source>
        <dbReference type="Proteomes" id="UP001187415"/>
    </source>
</evidence>
<dbReference type="Proteomes" id="UP001187415">
    <property type="component" value="Unassembled WGS sequence"/>
</dbReference>
<keyword evidence="3" id="KW-1185">Reference proteome</keyword>
<feature type="compositionally biased region" description="Polar residues" evidence="1">
    <location>
        <begin position="1"/>
        <end position="10"/>
    </location>
</feature>
<dbReference type="AlphaFoldDB" id="A0AA88M6X8"/>
<evidence type="ECO:0000256" key="1">
    <source>
        <dbReference type="SAM" id="MobiDB-lite"/>
    </source>
</evidence>
<sequence>MSLVLSQQQIEGVPVVSQAAAESDSDSGMGSPADEMVAMTSNNREELPDSDDDEDITAHRKPRRNAIRDSDSEEEEAAADNSANMTEALVLSTSSAEEMEIGEVDWKGEKGTQKIKE</sequence>
<evidence type="ECO:0000313" key="2">
    <source>
        <dbReference type="EMBL" id="KAK2830613.1"/>
    </source>
</evidence>
<organism evidence="2 3">
    <name type="scientific">Channa striata</name>
    <name type="common">Snakehead murrel</name>
    <name type="synonym">Ophicephalus striatus</name>
    <dbReference type="NCBI Taxonomy" id="64152"/>
    <lineage>
        <taxon>Eukaryota</taxon>
        <taxon>Metazoa</taxon>
        <taxon>Chordata</taxon>
        <taxon>Craniata</taxon>
        <taxon>Vertebrata</taxon>
        <taxon>Euteleostomi</taxon>
        <taxon>Actinopterygii</taxon>
        <taxon>Neopterygii</taxon>
        <taxon>Teleostei</taxon>
        <taxon>Neoteleostei</taxon>
        <taxon>Acanthomorphata</taxon>
        <taxon>Anabantaria</taxon>
        <taxon>Anabantiformes</taxon>
        <taxon>Channoidei</taxon>
        <taxon>Channidae</taxon>
        <taxon>Channa</taxon>
    </lineage>
</organism>
<feature type="region of interest" description="Disordered" evidence="1">
    <location>
        <begin position="1"/>
        <end position="117"/>
    </location>
</feature>